<dbReference type="PRINTS" id="PR00035">
    <property type="entry name" value="HTHGNTR"/>
</dbReference>
<proteinExistence type="predicted"/>
<reference evidence="5 7" key="1">
    <citation type="submission" date="2020-10" db="EMBL/GenBank/DDBJ databases">
        <title>Connecting structure to function with the recovery of over 1000 high-quality activated sludge metagenome-assembled genomes encoding full-length rRNA genes using long-read sequencing.</title>
        <authorList>
            <person name="Singleton C.M."/>
            <person name="Petriglieri F."/>
            <person name="Kristensen J.M."/>
            <person name="Kirkegaard R.H."/>
            <person name="Michaelsen T.Y."/>
            <person name="Andersen M.H."/>
            <person name="Karst S.M."/>
            <person name="Dueholm M.S."/>
            <person name="Nielsen P.H."/>
            <person name="Albertsen M."/>
        </authorList>
    </citation>
    <scope>NUCLEOTIDE SEQUENCE [LARGE SCALE GENOMIC DNA]</scope>
    <source>
        <strain evidence="5">AalE_18-Q3-R2-46_BAT3C.188</strain>
        <strain evidence="6">Ribe_18-Q3-R11-54_MAXAC.001</strain>
    </source>
</reference>
<dbReference type="SUPFAM" id="SSF64288">
    <property type="entry name" value="Chorismate lyase-like"/>
    <property type="match status" value="1"/>
</dbReference>
<dbReference type="GO" id="GO:0003700">
    <property type="term" value="F:DNA-binding transcription factor activity"/>
    <property type="evidence" value="ECO:0007669"/>
    <property type="project" value="InterPro"/>
</dbReference>
<evidence type="ECO:0000256" key="3">
    <source>
        <dbReference type="ARBA" id="ARBA00023163"/>
    </source>
</evidence>
<evidence type="ECO:0000313" key="5">
    <source>
        <dbReference type="EMBL" id="MBK6302198.1"/>
    </source>
</evidence>
<dbReference type="SUPFAM" id="SSF46785">
    <property type="entry name" value="Winged helix' DNA-binding domain"/>
    <property type="match status" value="1"/>
</dbReference>
<gene>
    <name evidence="5" type="ORF">IPF40_14570</name>
    <name evidence="6" type="ORF">IPP00_05085</name>
</gene>
<keyword evidence="2" id="KW-0238">DNA-binding</keyword>
<dbReference type="PANTHER" id="PTHR44846">
    <property type="entry name" value="MANNOSYL-D-GLYCERATE TRANSPORT/METABOLISM SYSTEM REPRESSOR MNGR-RELATED"/>
    <property type="match status" value="1"/>
</dbReference>
<dbReference type="InterPro" id="IPR011663">
    <property type="entry name" value="UTRA"/>
</dbReference>
<dbReference type="InterPro" id="IPR036390">
    <property type="entry name" value="WH_DNA-bd_sf"/>
</dbReference>
<organism evidence="5 7">
    <name type="scientific">Candidatus Phosphoribacter hodrii</name>
    <dbReference type="NCBI Taxonomy" id="2953743"/>
    <lineage>
        <taxon>Bacteria</taxon>
        <taxon>Bacillati</taxon>
        <taxon>Actinomycetota</taxon>
        <taxon>Actinomycetes</taxon>
        <taxon>Micrococcales</taxon>
        <taxon>Dermatophilaceae</taxon>
        <taxon>Candidatus Phosphoribacter</taxon>
    </lineage>
</organism>
<evidence type="ECO:0000313" key="6">
    <source>
        <dbReference type="EMBL" id="MBL0003371.1"/>
    </source>
</evidence>
<sequence length="251" mass="27709">MTAVTLPDQILEGPVPKHRQLRDVLARLAVPGEAIPSERDLTATYGVSRATVRKAIDTLVYEGLLQRTHGLGTFAIRPRLGTQLHLASFTQDMHRRGMVPSTRLVSIRREVPPDPIARALGLGPLDRAWSLRRLRLADGQAIALEDAWYPVSLLPDLDHHDLESSLYALFQNQYGLTIDGAEQTLWGEAATGDVARLIACPEHTPLLVFRRVASAGDRPVEYVLSWYRGDRYEVSMSLGSEAAASRAMVPS</sequence>
<evidence type="ECO:0000259" key="4">
    <source>
        <dbReference type="PROSITE" id="PS50949"/>
    </source>
</evidence>
<dbReference type="InterPro" id="IPR000524">
    <property type="entry name" value="Tscrpt_reg_HTH_GntR"/>
</dbReference>
<feature type="domain" description="HTH gntR-type" evidence="4">
    <location>
        <begin position="10"/>
        <end position="78"/>
    </location>
</feature>
<comment type="caution">
    <text evidence="5">The sequence shown here is derived from an EMBL/GenBank/DDBJ whole genome shotgun (WGS) entry which is preliminary data.</text>
</comment>
<protein>
    <submittedName>
        <fullName evidence="5">GntR family transcriptional regulator</fullName>
    </submittedName>
</protein>
<dbReference type="Gene3D" id="3.40.1410.10">
    <property type="entry name" value="Chorismate lyase-like"/>
    <property type="match status" value="1"/>
</dbReference>
<dbReference type="SMART" id="SM00345">
    <property type="entry name" value="HTH_GNTR"/>
    <property type="match status" value="1"/>
</dbReference>
<dbReference type="InterPro" id="IPR028978">
    <property type="entry name" value="Chorismate_lyase_/UTRA_dom_sf"/>
</dbReference>
<evidence type="ECO:0000313" key="7">
    <source>
        <dbReference type="Proteomes" id="UP000718281"/>
    </source>
</evidence>
<dbReference type="InterPro" id="IPR050679">
    <property type="entry name" value="Bact_HTH_transcr_reg"/>
</dbReference>
<accession>A0A934X8P6</accession>
<dbReference type="GO" id="GO:0003677">
    <property type="term" value="F:DNA binding"/>
    <property type="evidence" value="ECO:0007669"/>
    <property type="project" value="UniProtKB-KW"/>
</dbReference>
<dbReference type="GO" id="GO:0045892">
    <property type="term" value="P:negative regulation of DNA-templated transcription"/>
    <property type="evidence" value="ECO:0007669"/>
    <property type="project" value="TreeGrafter"/>
</dbReference>
<evidence type="ECO:0000256" key="2">
    <source>
        <dbReference type="ARBA" id="ARBA00023125"/>
    </source>
</evidence>
<dbReference type="PROSITE" id="PS50949">
    <property type="entry name" value="HTH_GNTR"/>
    <property type="match status" value="1"/>
</dbReference>
<dbReference type="Pfam" id="PF00392">
    <property type="entry name" value="GntR"/>
    <property type="match status" value="1"/>
</dbReference>
<name>A0A934X8P6_9MICO</name>
<dbReference type="Proteomes" id="UP000718281">
    <property type="component" value="Unassembled WGS sequence"/>
</dbReference>
<dbReference type="InterPro" id="IPR036388">
    <property type="entry name" value="WH-like_DNA-bd_sf"/>
</dbReference>
<keyword evidence="3" id="KW-0804">Transcription</keyword>
<dbReference type="AlphaFoldDB" id="A0A934X8P6"/>
<dbReference type="EMBL" id="JADKGK010000011">
    <property type="protein sequence ID" value="MBL0003371.1"/>
    <property type="molecule type" value="Genomic_DNA"/>
</dbReference>
<dbReference type="Gene3D" id="1.10.10.10">
    <property type="entry name" value="Winged helix-like DNA-binding domain superfamily/Winged helix DNA-binding domain"/>
    <property type="match status" value="1"/>
</dbReference>
<dbReference type="PANTHER" id="PTHR44846:SF1">
    <property type="entry name" value="MANNOSYL-D-GLYCERATE TRANSPORT_METABOLISM SYSTEM REPRESSOR MNGR-RELATED"/>
    <property type="match status" value="1"/>
</dbReference>
<dbReference type="SMART" id="SM00866">
    <property type="entry name" value="UTRA"/>
    <property type="match status" value="1"/>
</dbReference>
<dbReference type="Pfam" id="PF07702">
    <property type="entry name" value="UTRA"/>
    <property type="match status" value="1"/>
</dbReference>
<dbReference type="CDD" id="cd07377">
    <property type="entry name" value="WHTH_GntR"/>
    <property type="match status" value="1"/>
</dbReference>
<evidence type="ECO:0000256" key="1">
    <source>
        <dbReference type="ARBA" id="ARBA00023015"/>
    </source>
</evidence>
<keyword evidence="1" id="KW-0805">Transcription regulation</keyword>
<dbReference type="Proteomes" id="UP000886632">
    <property type="component" value="Unassembled WGS sequence"/>
</dbReference>
<dbReference type="EMBL" id="JADIXZ010000008">
    <property type="protein sequence ID" value="MBK6302198.1"/>
    <property type="molecule type" value="Genomic_DNA"/>
</dbReference>